<evidence type="ECO:0000313" key="5">
    <source>
        <dbReference type="Proteomes" id="UP000660861"/>
    </source>
</evidence>
<protein>
    <submittedName>
        <fullName evidence="4">Carbohydrate kinase family protein</fullName>
    </submittedName>
</protein>
<dbReference type="SUPFAM" id="SSF53613">
    <property type="entry name" value="Ribokinase-like"/>
    <property type="match status" value="1"/>
</dbReference>
<reference evidence="4" key="1">
    <citation type="submission" date="2020-08" db="EMBL/GenBank/DDBJ databases">
        <title>Genome public.</title>
        <authorList>
            <person name="Liu C."/>
            <person name="Sun Q."/>
        </authorList>
    </citation>
    <scope>NUCLEOTIDE SEQUENCE</scope>
    <source>
        <strain evidence="4">NSJ-54</strain>
    </source>
</reference>
<evidence type="ECO:0000256" key="1">
    <source>
        <dbReference type="ARBA" id="ARBA00022679"/>
    </source>
</evidence>
<feature type="domain" description="Carbohydrate kinase PfkB" evidence="3">
    <location>
        <begin position="1"/>
        <end position="300"/>
    </location>
</feature>
<keyword evidence="5" id="KW-1185">Reference proteome</keyword>
<dbReference type="Proteomes" id="UP000660861">
    <property type="component" value="Unassembled WGS sequence"/>
</dbReference>
<dbReference type="InterPro" id="IPR011611">
    <property type="entry name" value="PfkB_dom"/>
</dbReference>
<comment type="caution">
    <text evidence="4">The sequence shown here is derived from an EMBL/GenBank/DDBJ whole genome shotgun (WGS) entry which is preliminary data.</text>
</comment>
<dbReference type="PANTHER" id="PTHR10584:SF166">
    <property type="entry name" value="RIBOKINASE"/>
    <property type="match status" value="1"/>
</dbReference>
<evidence type="ECO:0000313" key="4">
    <source>
        <dbReference type="EMBL" id="MBC8570884.1"/>
    </source>
</evidence>
<name>A0A926I7A5_9FIRM</name>
<dbReference type="Pfam" id="PF00294">
    <property type="entry name" value="PfkB"/>
    <property type="match status" value="1"/>
</dbReference>
<dbReference type="EMBL" id="JACRTC010000005">
    <property type="protein sequence ID" value="MBC8570884.1"/>
    <property type="molecule type" value="Genomic_DNA"/>
</dbReference>
<accession>A0A926I7A5</accession>
<dbReference type="PANTHER" id="PTHR10584">
    <property type="entry name" value="SUGAR KINASE"/>
    <property type="match status" value="1"/>
</dbReference>
<keyword evidence="1" id="KW-0808">Transferase</keyword>
<proteinExistence type="predicted"/>
<evidence type="ECO:0000259" key="3">
    <source>
        <dbReference type="Pfam" id="PF00294"/>
    </source>
</evidence>
<evidence type="ECO:0000256" key="2">
    <source>
        <dbReference type="ARBA" id="ARBA00022777"/>
    </source>
</evidence>
<keyword evidence="2 4" id="KW-0418">Kinase</keyword>
<dbReference type="Gene3D" id="3.40.1190.20">
    <property type="match status" value="1"/>
</dbReference>
<gene>
    <name evidence="4" type="ORF">H8709_08600</name>
</gene>
<dbReference type="GO" id="GO:0016301">
    <property type="term" value="F:kinase activity"/>
    <property type="evidence" value="ECO:0007669"/>
    <property type="project" value="UniProtKB-KW"/>
</dbReference>
<sequence length="315" mass="34085">MKKIACVGMTAIDVITTPVTGLPPLNTVYHVDKIRMFVGGCAANAALDLAKLGLPARLSCRLGDDIFGQFVMGELTKHGVNTQSVTLDPQVDSAVTIVCLDPVEKERRCLTTSESNDNFDTEDISDEILAESDIIFMAGMCQLKKFDGKHCGEFVKKAHDLGKFVAMDVMWDFEGVWMPKVADALPYLDLFMPSYDEVVQIIGETEPEKMVEKLHALGPKNVVVKLGKQGAIVKEGDDGPYYVPIFPCDPEDIVDVIGAGDSSCAGTLAGLATGMNLHDAVAFGQAVASYCIRAQGTYNGIRPMEEILDAMKKVK</sequence>
<dbReference type="AlphaFoldDB" id="A0A926I7A5"/>
<dbReference type="RefSeq" id="WP_262397976.1">
    <property type="nucleotide sequence ID" value="NZ_JACRTC010000005.1"/>
</dbReference>
<organism evidence="4 5">
    <name type="scientific">Zongyangia hominis</name>
    <dbReference type="NCBI Taxonomy" id="2763677"/>
    <lineage>
        <taxon>Bacteria</taxon>
        <taxon>Bacillati</taxon>
        <taxon>Bacillota</taxon>
        <taxon>Clostridia</taxon>
        <taxon>Eubacteriales</taxon>
        <taxon>Oscillospiraceae</taxon>
        <taxon>Zongyangia</taxon>
    </lineage>
</organism>
<dbReference type="InterPro" id="IPR029056">
    <property type="entry name" value="Ribokinase-like"/>
</dbReference>